<dbReference type="InterPro" id="IPR033937">
    <property type="entry name" value="MGS_CPS_CarB"/>
</dbReference>
<dbReference type="InterPro" id="IPR036914">
    <property type="entry name" value="MGS-like_dom_sf"/>
</dbReference>
<dbReference type="SUPFAM" id="SSF52335">
    <property type="entry name" value="Methylglyoxal synthase-like"/>
    <property type="match status" value="1"/>
</dbReference>
<gene>
    <name evidence="17" type="ORF">ASZ90_012426</name>
</gene>
<dbReference type="PROSITE" id="PS51855">
    <property type="entry name" value="MGS"/>
    <property type="match status" value="1"/>
</dbReference>
<comment type="similarity">
    <text evidence="3">Belongs to the CarB family.</text>
</comment>
<dbReference type="HAMAP" id="MF_01210_A">
    <property type="entry name" value="CPSase_L_chain_A"/>
    <property type="match status" value="1"/>
</dbReference>
<dbReference type="SUPFAM" id="SSF52440">
    <property type="entry name" value="PreATP-grasp domain"/>
    <property type="match status" value="2"/>
</dbReference>
<reference evidence="17" key="1">
    <citation type="journal article" date="2015" name="Proc. Natl. Acad. Sci. U.S.A.">
        <title>Networks of energetic and metabolic interactions define dynamics in microbial communities.</title>
        <authorList>
            <person name="Embree M."/>
            <person name="Liu J.K."/>
            <person name="Al-Bassam M.M."/>
            <person name="Zengler K."/>
        </authorList>
    </citation>
    <scope>NUCLEOTIDE SEQUENCE</scope>
</reference>
<dbReference type="AlphaFoldDB" id="A0A0W8FAM2"/>
<sequence length="1080" mass="118663">MPKRADIHKVLLIGSGPIQIGQAAEFDFSGSQACKSLREEGIEVVLVNSNPATIMTDPDTADKVYIEPLEPDIVAKIIEKERPDGIIAGIGGQTGLNITSELAEMGILEKYNVEVLGTSVKSIQEAEDRDLFKQAMQKVGEPVPESRAVNTLDEALEVMEELGLPLVVRPAYTLGGSGGGIAKTREELLQICDLGLKRSRISQVLLEESVGGWTELEYEVMRDSNDTCITICNMENMDPMGIHTGESIVVTPIQTLTDHEIQMLRSAAINIIRALKIEGGCNIQFAVKDGEYRVIEVNPRVSRSSALASKATGYPIARVTAKIAIGMTLDEIRNDVTRETPASFEPMVDYVVAKIPRWPFDKFVRADKTLTTAMKSTGEVMAIGRSYEEALLKAVRSLDIDKDFGYKGKYATWTDEELRDLLVNPTDDRLFAIYEALKRGTSPEEISDITGIGPYFIYRIVNIVRMEEEIRQAKGTNENSVMDADTLRRAKRTGFTDEQIGSMVGRSREEIADLRRSLKIIPTFKMVDTCAAEFEATTPYYYSSYDTQCELVPSGRKKVLILGSGPIRIGQGIEFDYCTVHAVMALREQGIEAHIINNNPETVSTDYDTSDKLFFEPVTLEDVMNIIEKEEPHGLMVQFGGQTAINLALSLEKEIARLGLKTRILGTSPDSIDLAEDRERFNALMTRLNIPQPNAGIAFSPAEAREVAAKIGYPVLVRPSYVLGGRAMEIVYDEKGLDVYMQEAVRVSREHPVLIDDFLQDAVEIDVDAVCDGTDVLIGAIMEHIEEAGIHSGDSACMIPPQTLPGVVLEVVRDYVRKIALGLGVIGIVNLQMAYKDGTVYVLEANPRSSRTIPFVSKATGLPLAKIAANVMIGKSLAEQGYTREPKVPYVAVKEVLLPFDKLPGADALLGPEMRSTGEVMGIDYQLGLAFFKAELSAYNPLPLGGVVFISVKDEDKAAAAVAARKLVDAGLDIIATDNTAEYLSKSGIKVERVQKIYNGSPNVLDYMKRGEVKLIINTPTTKQSVKDGYQIRRSAVDYHVPYITTIQAAQAAADAILLAGKDQVTIKALDEYHREVYYT</sequence>
<dbReference type="PROSITE" id="PS50975">
    <property type="entry name" value="ATP_GRASP"/>
    <property type="match status" value="2"/>
</dbReference>
<protein>
    <submittedName>
        <fullName evidence="17">Carbamoyl-phosphate synthase large chain</fullName>
        <ecNumber evidence="17">6.3.5.5</ecNumber>
    </submittedName>
</protein>
<dbReference type="InterPro" id="IPR011761">
    <property type="entry name" value="ATP-grasp"/>
</dbReference>
<dbReference type="InterPro" id="IPR006275">
    <property type="entry name" value="CPSase_lsu"/>
</dbReference>
<dbReference type="NCBIfam" id="NF003671">
    <property type="entry name" value="PRK05294.1"/>
    <property type="match status" value="1"/>
</dbReference>
<dbReference type="GO" id="GO:0005524">
    <property type="term" value="F:ATP binding"/>
    <property type="evidence" value="ECO:0007669"/>
    <property type="project" value="UniProtKB-KW"/>
</dbReference>
<dbReference type="FunFam" id="3.30.470.20:FF:000013">
    <property type="entry name" value="Carbamoyl-phosphate synthase large chain"/>
    <property type="match status" value="1"/>
</dbReference>
<accession>A0A0W8FAM2</accession>
<evidence type="ECO:0000259" key="15">
    <source>
        <dbReference type="PROSITE" id="PS50975"/>
    </source>
</evidence>
<comment type="caution">
    <text evidence="17">The sequence shown here is derived from an EMBL/GenBank/DDBJ whole genome shotgun (WGS) entry which is preliminary data.</text>
</comment>
<evidence type="ECO:0000256" key="2">
    <source>
        <dbReference type="ARBA" id="ARBA00005077"/>
    </source>
</evidence>
<evidence type="ECO:0000256" key="8">
    <source>
        <dbReference type="ARBA" id="ARBA00022737"/>
    </source>
</evidence>
<feature type="domain" description="ATP-grasp" evidence="15">
    <location>
        <begin position="682"/>
        <end position="873"/>
    </location>
</feature>
<keyword evidence="12" id="KW-0665">Pyrimidine biosynthesis</keyword>
<dbReference type="GO" id="GO:0006541">
    <property type="term" value="P:glutamine metabolic process"/>
    <property type="evidence" value="ECO:0007669"/>
    <property type="project" value="TreeGrafter"/>
</dbReference>
<evidence type="ECO:0000256" key="1">
    <source>
        <dbReference type="ARBA" id="ARBA00001936"/>
    </source>
</evidence>
<keyword evidence="4" id="KW-0055">Arginine biosynthesis</keyword>
<evidence type="ECO:0000256" key="5">
    <source>
        <dbReference type="ARBA" id="ARBA00022598"/>
    </source>
</evidence>
<dbReference type="GO" id="GO:0044205">
    <property type="term" value="P:'de novo' UMP biosynthetic process"/>
    <property type="evidence" value="ECO:0007669"/>
    <property type="project" value="UniProtKB-UniPathway"/>
</dbReference>
<keyword evidence="11" id="KW-0460">Magnesium</keyword>
<evidence type="ECO:0000256" key="4">
    <source>
        <dbReference type="ARBA" id="ARBA00022571"/>
    </source>
</evidence>
<comment type="cofactor">
    <cofactor evidence="1">
        <name>Mn(2+)</name>
        <dbReference type="ChEBI" id="CHEBI:29035"/>
    </cofactor>
</comment>
<dbReference type="SMART" id="SM01096">
    <property type="entry name" value="CPSase_L_D3"/>
    <property type="match status" value="1"/>
</dbReference>
<dbReference type="Pfam" id="PF02787">
    <property type="entry name" value="CPSase_L_D3"/>
    <property type="match status" value="1"/>
</dbReference>
<evidence type="ECO:0000256" key="12">
    <source>
        <dbReference type="ARBA" id="ARBA00022975"/>
    </source>
</evidence>
<keyword evidence="6" id="KW-0028">Amino-acid biosynthesis</keyword>
<dbReference type="Gene3D" id="3.40.50.20">
    <property type="match status" value="2"/>
</dbReference>
<dbReference type="GO" id="GO:0005737">
    <property type="term" value="C:cytoplasm"/>
    <property type="evidence" value="ECO:0007669"/>
    <property type="project" value="TreeGrafter"/>
</dbReference>
<evidence type="ECO:0000256" key="7">
    <source>
        <dbReference type="ARBA" id="ARBA00022723"/>
    </source>
</evidence>
<dbReference type="PRINTS" id="PR00098">
    <property type="entry name" value="CPSASE"/>
</dbReference>
<evidence type="ECO:0000313" key="17">
    <source>
        <dbReference type="EMBL" id="KUG17893.1"/>
    </source>
</evidence>
<dbReference type="NCBIfam" id="TIGR01369">
    <property type="entry name" value="CPSaseII_lrg"/>
    <property type="match status" value="1"/>
</dbReference>
<dbReference type="InterPro" id="IPR016185">
    <property type="entry name" value="PreATP-grasp_dom_sf"/>
</dbReference>
<dbReference type="PANTHER" id="PTHR11405">
    <property type="entry name" value="CARBAMOYLTRANSFERASE FAMILY MEMBER"/>
    <property type="match status" value="1"/>
</dbReference>
<dbReference type="SMART" id="SM00851">
    <property type="entry name" value="MGS"/>
    <property type="match status" value="1"/>
</dbReference>
<dbReference type="Pfam" id="PF25596">
    <property type="entry name" value="CPSase_L_D1"/>
    <property type="match status" value="2"/>
</dbReference>
<dbReference type="FunFam" id="1.10.1030.10:FF:000002">
    <property type="entry name" value="Carbamoyl-phosphate synthase large chain"/>
    <property type="match status" value="1"/>
</dbReference>
<dbReference type="GO" id="GO:0004088">
    <property type="term" value="F:carbamoyl-phosphate synthase (glutamine-hydrolyzing) activity"/>
    <property type="evidence" value="ECO:0007669"/>
    <property type="project" value="UniProtKB-EC"/>
</dbReference>
<comment type="catalytic activity">
    <reaction evidence="14">
        <text>hydrogencarbonate + NH4(+) + 2 ATP = carbamoyl phosphate + 2 ADP + phosphate + 2 H(+)</text>
        <dbReference type="Rhea" id="RHEA:18029"/>
        <dbReference type="ChEBI" id="CHEBI:15378"/>
        <dbReference type="ChEBI" id="CHEBI:17544"/>
        <dbReference type="ChEBI" id="CHEBI:28938"/>
        <dbReference type="ChEBI" id="CHEBI:30616"/>
        <dbReference type="ChEBI" id="CHEBI:43474"/>
        <dbReference type="ChEBI" id="CHEBI:58228"/>
        <dbReference type="ChEBI" id="CHEBI:456216"/>
        <dbReference type="EC" id="6.3.4.16"/>
    </reaction>
</comment>
<comment type="pathway">
    <text evidence="2">Amino-acid biosynthesis; L-arginine biosynthesis; carbamoyl phosphate from bicarbonate: step 1/1.</text>
</comment>
<feature type="domain" description="ATP-grasp" evidence="15">
    <location>
        <begin position="133"/>
        <end position="325"/>
    </location>
</feature>
<dbReference type="HAMAP" id="MF_01210_B">
    <property type="entry name" value="CPSase_L_chain_B"/>
    <property type="match status" value="1"/>
</dbReference>
<dbReference type="FunFam" id="3.30.1490.20:FF:000001">
    <property type="entry name" value="Carbamoyl-phosphate synthase large chain"/>
    <property type="match status" value="1"/>
</dbReference>
<dbReference type="CDD" id="cd01424">
    <property type="entry name" value="MGS_CPS_II"/>
    <property type="match status" value="1"/>
</dbReference>
<dbReference type="Gene3D" id="1.10.1030.10">
    <property type="entry name" value="Carbamoyl-phosphate synthetase, large subunit oligomerisation domain"/>
    <property type="match status" value="1"/>
</dbReference>
<dbReference type="GO" id="GO:0004087">
    <property type="term" value="F:carbamoyl-phosphate synthase (ammonia) activity"/>
    <property type="evidence" value="ECO:0007669"/>
    <property type="project" value="UniProtKB-EC"/>
</dbReference>
<dbReference type="PROSITE" id="PS00866">
    <property type="entry name" value="CPSASE_1"/>
    <property type="match status" value="1"/>
</dbReference>
<name>A0A0W8FAM2_9ZZZZ</name>
<dbReference type="InterPro" id="IPR005483">
    <property type="entry name" value="CPSase_dom"/>
</dbReference>
<dbReference type="Gene3D" id="3.40.50.1380">
    <property type="entry name" value="Methylglyoxal synthase-like domain"/>
    <property type="match status" value="1"/>
</dbReference>
<keyword evidence="9" id="KW-0547">Nucleotide-binding</keyword>
<dbReference type="FunFam" id="3.40.50.20:FF:000001">
    <property type="entry name" value="Carbamoyl-phosphate synthase large chain"/>
    <property type="match status" value="2"/>
</dbReference>
<evidence type="ECO:0000256" key="3">
    <source>
        <dbReference type="ARBA" id="ARBA00009799"/>
    </source>
</evidence>
<dbReference type="GO" id="GO:0046872">
    <property type="term" value="F:metal ion binding"/>
    <property type="evidence" value="ECO:0007669"/>
    <property type="project" value="UniProtKB-KW"/>
</dbReference>
<dbReference type="PROSITE" id="PS00867">
    <property type="entry name" value="CPSASE_2"/>
    <property type="match status" value="2"/>
</dbReference>
<evidence type="ECO:0000256" key="13">
    <source>
        <dbReference type="ARBA" id="ARBA00023211"/>
    </source>
</evidence>
<dbReference type="InterPro" id="IPR005479">
    <property type="entry name" value="CPAse_ATP-bd"/>
</dbReference>
<keyword evidence="13" id="KW-0464">Manganese</keyword>
<evidence type="ECO:0000256" key="6">
    <source>
        <dbReference type="ARBA" id="ARBA00022605"/>
    </source>
</evidence>
<dbReference type="InterPro" id="IPR005480">
    <property type="entry name" value="CPSase_lsu_oligo"/>
</dbReference>
<dbReference type="EMBL" id="LNQE01001416">
    <property type="protein sequence ID" value="KUG17893.1"/>
    <property type="molecule type" value="Genomic_DNA"/>
</dbReference>
<dbReference type="Pfam" id="PF02786">
    <property type="entry name" value="CPSase_L_D2"/>
    <property type="match status" value="2"/>
</dbReference>
<dbReference type="GO" id="GO:0006526">
    <property type="term" value="P:L-arginine biosynthetic process"/>
    <property type="evidence" value="ECO:0007669"/>
    <property type="project" value="UniProtKB-KW"/>
</dbReference>
<keyword evidence="7" id="KW-0479">Metal-binding</keyword>
<keyword evidence="8" id="KW-0677">Repeat</keyword>
<dbReference type="FunFam" id="3.30.470.20:FF:000001">
    <property type="entry name" value="Carbamoyl-phosphate synthase large chain"/>
    <property type="match status" value="1"/>
</dbReference>
<proteinExistence type="inferred from homology"/>
<dbReference type="InterPro" id="IPR011607">
    <property type="entry name" value="MGS-like_dom"/>
</dbReference>
<organism evidence="17">
    <name type="scientific">hydrocarbon metagenome</name>
    <dbReference type="NCBI Taxonomy" id="938273"/>
    <lineage>
        <taxon>unclassified sequences</taxon>
        <taxon>metagenomes</taxon>
        <taxon>ecological metagenomes</taxon>
    </lineage>
</organism>
<keyword evidence="10" id="KW-0067">ATP-binding</keyword>
<evidence type="ECO:0000256" key="14">
    <source>
        <dbReference type="ARBA" id="ARBA00047359"/>
    </source>
</evidence>
<evidence type="ECO:0000256" key="10">
    <source>
        <dbReference type="ARBA" id="ARBA00022840"/>
    </source>
</evidence>
<dbReference type="InterPro" id="IPR036897">
    <property type="entry name" value="CarbamoylP_synth_lsu_oligo_sf"/>
</dbReference>
<dbReference type="Gene3D" id="3.30.470.20">
    <property type="entry name" value="ATP-grasp fold, B domain"/>
    <property type="match status" value="2"/>
</dbReference>
<dbReference type="SUPFAM" id="SSF48108">
    <property type="entry name" value="Carbamoyl phosphate synthetase, large subunit connection domain"/>
    <property type="match status" value="1"/>
</dbReference>
<dbReference type="UniPathway" id="UPA00070">
    <property type="reaction ID" value="UER00115"/>
</dbReference>
<evidence type="ECO:0000256" key="11">
    <source>
        <dbReference type="ARBA" id="ARBA00022842"/>
    </source>
</evidence>
<dbReference type="InterPro" id="IPR058047">
    <property type="entry name" value="CPSase_preATP-grasp"/>
</dbReference>
<feature type="domain" description="MGS-like" evidence="16">
    <location>
        <begin position="940"/>
        <end position="1080"/>
    </location>
</feature>
<dbReference type="SUPFAM" id="SSF56059">
    <property type="entry name" value="Glutathione synthetase ATP-binding domain-like"/>
    <property type="match status" value="2"/>
</dbReference>
<keyword evidence="5 17" id="KW-0436">Ligase</keyword>
<dbReference type="PANTHER" id="PTHR11405:SF53">
    <property type="entry name" value="CARBAMOYL-PHOSPHATE SYNTHASE [AMMONIA], MITOCHONDRIAL"/>
    <property type="match status" value="1"/>
</dbReference>
<evidence type="ECO:0000256" key="9">
    <source>
        <dbReference type="ARBA" id="ARBA00022741"/>
    </source>
</evidence>
<evidence type="ECO:0000259" key="16">
    <source>
        <dbReference type="PROSITE" id="PS51855"/>
    </source>
</evidence>
<dbReference type="EC" id="6.3.5.5" evidence="17"/>
<dbReference type="NCBIfam" id="NF009455">
    <property type="entry name" value="PRK12815.1"/>
    <property type="match status" value="1"/>
</dbReference>
<dbReference type="Pfam" id="PF02142">
    <property type="entry name" value="MGS"/>
    <property type="match status" value="1"/>
</dbReference>